<evidence type="ECO:0000259" key="11">
    <source>
        <dbReference type="Pfam" id="PF00583"/>
    </source>
</evidence>
<evidence type="ECO:0000256" key="10">
    <source>
        <dbReference type="SAM" id="MobiDB-lite"/>
    </source>
</evidence>
<evidence type="ECO:0000256" key="2">
    <source>
        <dbReference type="ARBA" id="ARBA00004496"/>
    </source>
</evidence>
<organism evidence="13 14">
    <name type="scientific">Coffea arabica</name>
    <name type="common">Arabian coffee</name>
    <dbReference type="NCBI Taxonomy" id="13443"/>
    <lineage>
        <taxon>Eukaryota</taxon>
        <taxon>Viridiplantae</taxon>
        <taxon>Streptophyta</taxon>
        <taxon>Embryophyta</taxon>
        <taxon>Tracheophyta</taxon>
        <taxon>Spermatophyta</taxon>
        <taxon>Magnoliopsida</taxon>
        <taxon>eudicotyledons</taxon>
        <taxon>Gunneridae</taxon>
        <taxon>Pentapetalae</taxon>
        <taxon>asterids</taxon>
        <taxon>lamiids</taxon>
        <taxon>Gentianales</taxon>
        <taxon>Rubiaceae</taxon>
        <taxon>Ixoroideae</taxon>
        <taxon>Gardenieae complex</taxon>
        <taxon>Bertiereae - Coffeeae clade</taxon>
        <taxon>Coffeeae</taxon>
        <taxon>Coffea</taxon>
    </lineage>
</organism>
<gene>
    <name evidence="14" type="primary">LOC113696239</name>
</gene>
<dbReference type="GeneID" id="113696239"/>
<dbReference type="FunFam" id="3.40.630.30:FF:000077">
    <property type="entry name" value="Histone acetyltransferase type B catalytic subunit"/>
    <property type="match status" value="1"/>
</dbReference>
<evidence type="ECO:0000256" key="4">
    <source>
        <dbReference type="ARBA" id="ARBA00013184"/>
    </source>
</evidence>
<dbReference type="Gene3D" id="3.90.360.10">
    <property type="entry name" value="Histone acetyl transferase 1 (HAT1), N-terminal domain"/>
    <property type="match status" value="1"/>
</dbReference>
<name>A0A6P6T064_COFAR</name>
<protein>
    <recommendedName>
        <fullName evidence="4">histone acetyltransferase</fullName>
        <ecNumber evidence="4">2.3.1.48</ecNumber>
    </recommendedName>
</protein>
<evidence type="ECO:0000256" key="8">
    <source>
        <dbReference type="ARBA" id="ARBA00023315"/>
    </source>
</evidence>
<keyword evidence="8" id="KW-0012">Acyltransferase</keyword>
<comment type="similarity">
    <text evidence="3">Belongs to the HAT1 family.</text>
</comment>
<dbReference type="CDD" id="cd04301">
    <property type="entry name" value="NAT_SF"/>
    <property type="match status" value="1"/>
</dbReference>
<dbReference type="InterPro" id="IPR019467">
    <property type="entry name" value="Hat1_N"/>
</dbReference>
<dbReference type="EC" id="2.3.1.48" evidence="4"/>
<reference evidence="14" key="2">
    <citation type="submission" date="2025-08" db="UniProtKB">
        <authorList>
            <consortium name="RefSeq"/>
        </authorList>
    </citation>
    <scope>IDENTIFICATION</scope>
    <source>
        <tissue evidence="14">Leaves</tissue>
    </source>
</reference>
<dbReference type="GO" id="GO:0005634">
    <property type="term" value="C:nucleus"/>
    <property type="evidence" value="ECO:0007669"/>
    <property type="project" value="UniProtKB-SubCell"/>
</dbReference>
<dbReference type="OrthoDB" id="10253098at2759"/>
<dbReference type="Pfam" id="PF10394">
    <property type="entry name" value="Hat1_N"/>
    <property type="match status" value="1"/>
</dbReference>
<dbReference type="GO" id="GO:0031509">
    <property type="term" value="P:subtelomeric heterochromatin formation"/>
    <property type="evidence" value="ECO:0007669"/>
    <property type="project" value="InterPro"/>
</dbReference>
<dbReference type="InterPro" id="IPR000182">
    <property type="entry name" value="GNAT_dom"/>
</dbReference>
<evidence type="ECO:0000256" key="3">
    <source>
        <dbReference type="ARBA" id="ARBA00010543"/>
    </source>
</evidence>
<feature type="domain" description="Histone acetyl transferase HAT1 N-terminal" evidence="12">
    <location>
        <begin position="30"/>
        <end position="197"/>
    </location>
</feature>
<evidence type="ECO:0000259" key="12">
    <source>
        <dbReference type="Pfam" id="PF10394"/>
    </source>
</evidence>
<dbReference type="Pfam" id="PF00583">
    <property type="entry name" value="Acetyltransf_1"/>
    <property type="match status" value="1"/>
</dbReference>
<comment type="subcellular location">
    <subcellularLocation>
        <location evidence="2">Cytoplasm</location>
    </subcellularLocation>
    <subcellularLocation>
        <location evidence="1">Nucleus</location>
    </subcellularLocation>
</comment>
<keyword evidence="7" id="KW-0539">Nucleus</keyword>
<keyword evidence="13" id="KW-1185">Reference proteome</keyword>
<dbReference type="FunFam" id="3.90.360.10:FF:000002">
    <property type="entry name" value="Histone acetyltransferase type B catalytic subunit"/>
    <property type="match status" value="1"/>
</dbReference>
<dbReference type="RefSeq" id="XP_027071447.1">
    <property type="nucleotide sequence ID" value="XM_027215646.2"/>
</dbReference>
<dbReference type="PANTHER" id="PTHR12046">
    <property type="entry name" value="HISTONE ACETYLTRANSFERASE TYPE B CATALYTIC SUBUNIT"/>
    <property type="match status" value="1"/>
</dbReference>
<evidence type="ECO:0000256" key="5">
    <source>
        <dbReference type="ARBA" id="ARBA00022490"/>
    </source>
</evidence>
<evidence type="ECO:0000256" key="7">
    <source>
        <dbReference type="ARBA" id="ARBA00023242"/>
    </source>
</evidence>
<dbReference type="AlphaFoldDB" id="A0A6P6T064"/>
<dbReference type="Gene3D" id="3.40.630.30">
    <property type="match status" value="1"/>
</dbReference>
<evidence type="ECO:0000256" key="1">
    <source>
        <dbReference type="ARBA" id="ARBA00004123"/>
    </source>
</evidence>
<dbReference type="SUPFAM" id="SSF55729">
    <property type="entry name" value="Acyl-CoA N-acyltransferases (Nat)"/>
    <property type="match status" value="1"/>
</dbReference>
<dbReference type="InterPro" id="IPR037113">
    <property type="entry name" value="Hat1_N_sf"/>
</dbReference>
<keyword evidence="5" id="KW-0963">Cytoplasm</keyword>
<dbReference type="Proteomes" id="UP001652660">
    <property type="component" value="Chromosome 6e"/>
</dbReference>
<feature type="domain" description="N-acetyltransferase" evidence="11">
    <location>
        <begin position="227"/>
        <end position="288"/>
    </location>
</feature>
<dbReference type="GO" id="GO:0000781">
    <property type="term" value="C:chromosome, telomeric region"/>
    <property type="evidence" value="ECO:0007669"/>
    <property type="project" value="GOC"/>
</dbReference>
<dbReference type="InterPro" id="IPR016181">
    <property type="entry name" value="Acyl_CoA_acyltransferase"/>
</dbReference>
<dbReference type="GO" id="GO:0005737">
    <property type="term" value="C:cytoplasm"/>
    <property type="evidence" value="ECO:0007669"/>
    <property type="project" value="UniProtKB-SubCell"/>
</dbReference>
<sequence>MGTKHQSSSDPISDPKKKRRVGFSKIDAGVEANECIKIYLVSSKEEVGSPDSFCIKPVDLNHFFEEDGKIYGYQNLKITIWVSSISFHAYADISFESTSDGGKGITDLKAALQNVFAENLVEKKDEFLDKFSSDRRYVKSVISTVAALKLTAANGHNGDSKFDPKEDTADLEVFRIVGEPVGHLYSRLVPFILLLIDGSNPIDVTDPRWEIYVLVEKAIAHQEDSHPNLLGFAAVYRFYRYPDSMRLRLGQILVLPPYQRKGYGGSLLKVLNNVAVSEDVYDLTVEEPEDSLQHVRTLIDVQRLFVFGPIQAALNSVVARLKQENFSKKVHSCQCGPPLSAVEDVRKSLKINRRQFLQCWEVLLYLGLDPIEKYLETYRTIVSSRIKADVIGKDSEGVGKRVIDVPTEYDQEASFVMYKSLNGDATNREMAENRSNQEEQLRQLVDERMKEIKLIAEKVSSLKHR</sequence>
<evidence type="ECO:0000256" key="9">
    <source>
        <dbReference type="ARBA" id="ARBA00048017"/>
    </source>
</evidence>
<evidence type="ECO:0000256" key="6">
    <source>
        <dbReference type="ARBA" id="ARBA00022679"/>
    </source>
</evidence>
<evidence type="ECO:0000313" key="14">
    <source>
        <dbReference type="RefSeq" id="XP_027071447.1"/>
    </source>
</evidence>
<accession>A0A6P6T064</accession>
<dbReference type="InterPro" id="IPR017380">
    <property type="entry name" value="Hist_AcTrfase_B-typ_cat-su"/>
</dbReference>
<keyword evidence="6" id="KW-0808">Transferase</keyword>
<comment type="catalytic activity">
    <reaction evidence="9">
        <text>L-lysyl-[protein] + acetyl-CoA = N(6)-acetyl-L-lysyl-[protein] + CoA + H(+)</text>
        <dbReference type="Rhea" id="RHEA:45948"/>
        <dbReference type="Rhea" id="RHEA-COMP:9752"/>
        <dbReference type="Rhea" id="RHEA-COMP:10731"/>
        <dbReference type="ChEBI" id="CHEBI:15378"/>
        <dbReference type="ChEBI" id="CHEBI:29969"/>
        <dbReference type="ChEBI" id="CHEBI:57287"/>
        <dbReference type="ChEBI" id="CHEBI:57288"/>
        <dbReference type="ChEBI" id="CHEBI:61930"/>
        <dbReference type="EC" id="2.3.1.48"/>
    </reaction>
</comment>
<dbReference type="GO" id="GO:0004402">
    <property type="term" value="F:histone acetyltransferase activity"/>
    <property type="evidence" value="ECO:0007669"/>
    <property type="project" value="InterPro"/>
</dbReference>
<feature type="region of interest" description="Disordered" evidence="10">
    <location>
        <begin position="1"/>
        <end position="20"/>
    </location>
</feature>
<proteinExistence type="inferred from homology"/>
<reference evidence="13" key="1">
    <citation type="journal article" date="2025" name="Foods">
        <title>Unveiling the Microbial Signatures of Arabica Coffee Cherries: Insights into Ripeness Specific Diversity, Functional Traits, and Implications for Quality and Safety.</title>
        <authorList>
            <consortium name="RefSeq"/>
            <person name="Tenea G.N."/>
            <person name="Cifuentes V."/>
            <person name="Reyes P."/>
            <person name="Cevallos-Vallejos M."/>
        </authorList>
    </citation>
    <scope>NUCLEOTIDE SEQUENCE [LARGE SCALE GENOMIC DNA]</scope>
</reference>
<evidence type="ECO:0000313" key="13">
    <source>
        <dbReference type="Proteomes" id="UP001652660"/>
    </source>
</evidence>